<organism evidence="1 2">
    <name type="scientific">Halogranum salarium B-1</name>
    <dbReference type="NCBI Taxonomy" id="1210908"/>
    <lineage>
        <taxon>Archaea</taxon>
        <taxon>Methanobacteriati</taxon>
        <taxon>Methanobacteriota</taxon>
        <taxon>Stenosarchaea group</taxon>
        <taxon>Halobacteria</taxon>
        <taxon>Halobacteriales</taxon>
        <taxon>Haloferacaceae</taxon>
    </lineage>
</organism>
<gene>
    <name evidence="1" type="ORF">HSB1_38750</name>
</gene>
<evidence type="ECO:0000313" key="1">
    <source>
        <dbReference type="EMBL" id="EJN57790.1"/>
    </source>
</evidence>
<evidence type="ECO:0000313" key="2">
    <source>
        <dbReference type="Proteomes" id="UP000007813"/>
    </source>
</evidence>
<comment type="caution">
    <text evidence="1">The sequence shown here is derived from an EMBL/GenBank/DDBJ whole genome shotgun (WGS) entry which is preliminary data.</text>
</comment>
<protein>
    <submittedName>
        <fullName evidence="1">Uncharacterized protein</fullName>
    </submittedName>
</protein>
<reference evidence="1 2" key="1">
    <citation type="journal article" date="2012" name="J. Bacteriol.">
        <title>Draft Genome Sequence of the Extremely Halophilic Archaeon Halogranum salarium B-1T.</title>
        <authorList>
            <person name="Kim K.K."/>
            <person name="Lee K.C."/>
            <person name="Lee J.S."/>
        </authorList>
    </citation>
    <scope>NUCLEOTIDE SEQUENCE [LARGE SCALE GENOMIC DNA]</scope>
    <source>
        <strain evidence="1 2">B-1</strain>
    </source>
</reference>
<name>J2ZAW1_9EURY</name>
<accession>J2ZAW1</accession>
<dbReference type="AlphaFoldDB" id="J2ZAW1"/>
<dbReference type="eggNOG" id="arCOG02777">
    <property type="taxonomic scope" value="Archaea"/>
</dbReference>
<dbReference type="EMBL" id="ALJD01000010">
    <property type="protein sequence ID" value="EJN57790.1"/>
    <property type="molecule type" value="Genomic_DNA"/>
</dbReference>
<dbReference type="Proteomes" id="UP000007813">
    <property type="component" value="Unassembled WGS sequence"/>
</dbReference>
<proteinExistence type="predicted"/>
<sequence>MQFDESTFDSDFGTIDVNRFERMETEYNEWLVDRVQDAYTATVHYTGNNDADCLKQCQPKMERSQCRAQA</sequence>